<keyword evidence="1" id="KW-1133">Transmembrane helix</keyword>
<keyword evidence="1" id="KW-0472">Membrane</keyword>
<reference evidence="2 3" key="1">
    <citation type="journal article" date="2019" name="Sci. Rep.">
        <title>Nanopore sequencing improves the draft genome of the human pathogenic amoeba Naegleria fowleri.</title>
        <authorList>
            <person name="Liechti N."/>
            <person name="Schurch N."/>
            <person name="Bruggmann R."/>
            <person name="Wittwer M."/>
        </authorList>
    </citation>
    <scope>NUCLEOTIDE SEQUENCE [LARGE SCALE GENOMIC DNA]</scope>
    <source>
        <strain evidence="2 3">ATCC 30894</strain>
    </source>
</reference>
<dbReference type="RefSeq" id="XP_044569023.1">
    <property type="nucleotide sequence ID" value="XM_044711237.1"/>
</dbReference>
<comment type="caution">
    <text evidence="2">The sequence shown here is derived from an EMBL/GenBank/DDBJ whole genome shotgun (WGS) entry which is preliminary data.</text>
</comment>
<dbReference type="GeneID" id="68114705"/>
<evidence type="ECO:0000313" key="3">
    <source>
        <dbReference type="Proteomes" id="UP000444721"/>
    </source>
</evidence>
<name>A0A6A5CFG5_NAEFO</name>
<evidence type="ECO:0008006" key="4">
    <source>
        <dbReference type="Google" id="ProtNLM"/>
    </source>
</evidence>
<feature type="transmembrane region" description="Helical" evidence="1">
    <location>
        <begin position="406"/>
        <end position="430"/>
    </location>
</feature>
<dbReference type="VEuPathDB" id="AmoebaDB:NfTy_003480"/>
<organism evidence="2 3">
    <name type="scientific">Naegleria fowleri</name>
    <name type="common">Brain eating amoeba</name>
    <dbReference type="NCBI Taxonomy" id="5763"/>
    <lineage>
        <taxon>Eukaryota</taxon>
        <taxon>Discoba</taxon>
        <taxon>Heterolobosea</taxon>
        <taxon>Tetramitia</taxon>
        <taxon>Eutetramitia</taxon>
        <taxon>Vahlkampfiidae</taxon>
        <taxon>Naegleria</taxon>
    </lineage>
</organism>
<sequence>MGKGTVVPTTTSASYEFQVRKTGLNKSVSRSSASFGVVRKSMYHHSDEDDACSEKVERRERNPVIACLLSVRLLIIVVFTLLIVLSIFSIWLTSYLTSQNTALENMQTLVKTMNSKVSNYLSSQISPARSVAQTIADDYHNNVVGLNLNVMPYLSSKMKWFGFTGANLCLGEGGLSVLYAYSLAVSPQGTDMLQGAFQPNANSRFLMFIANIDTGELYYNQLVRNISYVVSATDYYIDSVKMLKSNPEGGFGPVYKVINSGQAMYWSTPVYDKTLLPQQKKRLGIVKVNISLYKISQYLLSMPLLSKGFFVVTESDSNYVIGANFIIPGLDNDRISVKNVTEKDTNIIFEKLSNANPKDGDIVNIQANGVSYLVSTFSYSLFNLRWKITMVLNEGEVQQGNIMSSYIIMGVALFLSLFGIVASIVIGWIVTKPLQMIREDLLKIEVLELEEVVEHHSIFTELRSIYSSLFETVADLKEIKAFIPESVINQLGKEQNSSKEMTALHNEPSIHENDSGHSSASISKHSSLQVSKMVGNALKLGLQEVELSVLYVHVCGLTEHEFVNPAELGHAASRIITTISNICRSLKIDLQIRSYCEFVIPFSSITTQSVETAVKLSSLLTKDVSDAEAAIKVHIGVASGYVLQGNIGGKNHRYHALIGALMDKAQYLCKLNAFFNTTIIIDQVTFNHAKDQFFVRPVERYLMSKEIETVYHVLKTNEKNEDDEWMYVLEHQKQNDTYRKYSSNFARLFSSENEGQAEIAIDYFKDYINSHHKHRDHIIERLEHIIKQREEVVNFDFSRYYSNIKDDLCGYVNTTKLRMEHY</sequence>
<dbReference type="OMA" id="IKVHIGV"/>
<keyword evidence="3" id="KW-1185">Reference proteome</keyword>
<keyword evidence="1" id="KW-0812">Transmembrane</keyword>
<dbReference type="InterPro" id="IPR029787">
    <property type="entry name" value="Nucleotide_cyclase"/>
</dbReference>
<evidence type="ECO:0000313" key="2">
    <source>
        <dbReference type="EMBL" id="KAF0984310.1"/>
    </source>
</evidence>
<gene>
    <name evidence="2" type="ORF">FDP41_007487</name>
</gene>
<evidence type="ECO:0000256" key="1">
    <source>
        <dbReference type="SAM" id="Phobius"/>
    </source>
</evidence>
<dbReference type="AlphaFoldDB" id="A0A6A5CFG5"/>
<proteinExistence type="predicted"/>
<dbReference type="SUPFAM" id="SSF55073">
    <property type="entry name" value="Nucleotide cyclase"/>
    <property type="match status" value="1"/>
</dbReference>
<protein>
    <recommendedName>
        <fullName evidence="4">Guanylate cyclase domain-containing protein</fullName>
    </recommendedName>
</protein>
<dbReference type="EMBL" id="VFQX01000003">
    <property type="protein sequence ID" value="KAF0984310.1"/>
    <property type="molecule type" value="Genomic_DNA"/>
</dbReference>
<dbReference type="VEuPathDB" id="AmoebaDB:NF0001510"/>
<dbReference type="OrthoDB" id="10256436at2759"/>
<feature type="transmembrane region" description="Helical" evidence="1">
    <location>
        <begin position="64"/>
        <end position="92"/>
    </location>
</feature>
<dbReference type="Gene3D" id="3.30.70.1230">
    <property type="entry name" value="Nucleotide cyclase"/>
    <property type="match status" value="1"/>
</dbReference>
<dbReference type="Proteomes" id="UP000444721">
    <property type="component" value="Unassembled WGS sequence"/>
</dbReference>
<dbReference type="VEuPathDB" id="AmoebaDB:FDP41_007487"/>
<accession>A0A6A5CFG5</accession>